<keyword evidence="1" id="KW-0812">Transmembrane</keyword>
<dbReference type="Proteomes" id="UP000027222">
    <property type="component" value="Unassembled WGS sequence"/>
</dbReference>
<feature type="transmembrane region" description="Helical" evidence="1">
    <location>
        <begin position="46"/>
        <end position="69"/>
    </location>
</feature>
<evidence type="ECO:0000313" key="2">
    <source>
        <dbReference type="EMBL" id="KDR71711.1"/>
    </source>
</evidence>
<evidence type="ECO:0000256" key="1">
    <source>
        <dbReference type="SAM" id="Phobius"/>
    </source>
</evidence>
<proteinExistence type="predicted"/>
<protein>
    <submittedName>
        <fullName evidence="2">Uncharacterized protein</fullName>
    </submittedName>
</protein>
<keyword evidence="1" id="KW-0472">Membrane</keyword>
<evidence type="ECO:0000313" key="3">
    <source>
        <dbReference type="Proteomes" id="UP000027222"/>
    </source>
</evidence>
<accession>A0A067SLC5</accession>
<reference evidence="3" key="1">
    <citation type="journal article" date="2014" name="Proc. Natl. Acad. Sci. U.S.A.">
        <title>Extensive sampling of basidiomycete genomes demonstrates inadequacy of the white-rot/brown-rot paradigm for wood decay fungi.</title>
        <authorList>
            <person name="Riley R."/>
            <person name="Salamov A.A."/>
            <person name="Brown D.W."/>
            <person name="Nagy L.G."/>
            <person name="Floudas D."/>
            <person name="Held B.W."/>
            <person name="Levasseur A."/>
            <person name="Lombard V."/>
            <person name="Morin E."/>
            <person name="Otillar R."/>
            <person name="Lindquist E.A."/>
            <person name="Sun H."/>
            <person name="LaButti K.M."/>
            <person name="Schmutz J."/>
            <person name="Jabbour D."/>
            <person name="Luo H."/>
            <person name="Baker S.E."/>
            <person name="Pisabarro A.G."/>
            <person name="Walton J.D."/>
            <person name="Blanchette R.A."/>
            <person name="Henrissat B."/>
            <person name="Martin F."/>
            <person name="Cullen D."/>
            <person name="Hibbett D.S."/>
            <person name="Grigoriev I.V."/>
        </authorList>
    </citation>
    <scope>NUCLEOTIDE SEQUENCE [LARGE SCALE GENOMIC DNA]</scope>
    <source>
        <strain evidence="3">CBS 339.88</strain>
    </source>
</reference>
<name>A0A067SLC5_GALM3</name>
<organism evidence="2 3">
    <name type="scientific">Galerina marginata (strain CBS 339.88)</name>
    <dbReference type="NCBI Taxonomy" id="685588"/>
    <lineage>
        <taxon>Eukaryota</taxon>
        <taxon>Fungi</taxon>
        <taxon>Dikarya</taxon>
        <taxon>Basidiomycota</taxon>
        <taxon>Agaricomycotina</taxon>
        <taxon>Agaricomycetes</taxon>
        <taxon>Agaricomycetidae</taxon>
        <taxon>Agaricales</taxon>
        <taxon>Agaricineae</taxon>
        <taxon>Strophariaceae</taxon>
        <taxon>Galerina</taxon>
    </lineage>
</organism>
<sequence length="85" mass="9345">MNTLAELQQPIGLTIPEFIAHLLNKHWLVCKTGAASFSKLLEQARFQGYITLTVPHVIAWLIIAPAFLLGAAEFRLSFETVAVPG</sequence>
<keyword evidence="1" id="KW-1133">Transmembrane helix</keyword>
<dbReference type="AlphaFoldDB" id="A0A067SLC5"/>
<dbReference type="EMBL" id="KL142391">
    <property type="protein sequence ID" value="KDR71711.1"/>
    <property type="molecule type" value="Genomic_DNA"/>
</dbReference>
<dbReference type="HOGENOM" id="CLU_2512783_0_0_1"/>
<keyword evidence="3" id="KW-1185">Reference proteome</keyword>
<gene>
    <name evidence="2" type="ORF">GALMADRAFT_143512</name>
</gene>